<dbReference type="GO" id="GO:0005737">
    <property type="term" value="C:cytoplasm"/>
    <property type="evidence" value="ECO:0007669"/>
    <property type="project" value="UniProtKB-SubCell"/>
</dbReference>
<evidence type="ECO:0000256" key="8">
    <source>
        <dbReference type="SAM" id="MobiDB-lite"/>
    </source>
</evidence>
<dbReference type="PROSITE" id="PS50294">
    <property type="entry name" value="WD_REPEATS_REGION"/>
    <property type="match status" value="2"/>
</dbReference>
<keyword evidence="2" id="KW-0963">Cytoplasm</keyword>
<dbReference type="PANTHER" id="PTHR19857">
    <property type="entry name" value="MITOCHONDRIAL DIVISION PROTEIN 1-RELATED"/>
    <property type="match status" value="1"/>
</dbReference>
<accession>A0AAV2QS85</accession>
<evidence type="ECO:0000256" key="6">
    <source>
        <dbReference type="ARBA" id="ARBA00072425"/>
    </source>
</evidence>
<dbReference type="SUPFAM" id="SSF50978">
    <property type="entry name" value="WD40 repeat-like"/>
    <property type="match status" value="1"/>
</dbReference>
<dbReference type="Proteomes" id="UP001497623">
    <property type="component" value="Unassembled WGS sequence"/>
</dbReference>
<feature type="repeat" description="WD" evidence="7">
    <location>
        <begin position="120"/>
        <end position="161"/>
    </location>
</feature>
<keyword evidence="10" id="KW-1185">Reference proteome</keyword>
<dbReference type="FunFam" id="2.130.10.10:FF:000074">
    <property type="entry name" value="Angio-associated migratory cell protein-like protein"/>
    <property type="match status" value="1"/>
</dbReference>
<dbReference type="CDD" id="cd00200">
    <property type="entry name" value="WD40"/>
    <property type="match status" value="1"/>
</dbReference>
<feature type="repeat" description="WD" evidence="7">
    <location>
        <begin position="246"/>
        <end position="287"/>
    </location>
</feature>
<protein>
    <recommendedName>
        <fullName evidence="6">Angio-associated migratory cell protein</fullName>
    </recommendedName>
</protein>
<keyword evidence="3 7" id="KW-0853">WD repeat</keyword>
<evidence type="ECO:0000313" key="10">
    <source>
        <dbReference type="Proteomes" id="UP001497623"/>
    </source>
</evidence>
<name>A0AAV2QS85_MEGNR</name>
<comment type="caution">
    <text evidence="9">The sequence shown here is derived from an EMBL/GenBank/DDBJ whole genome shotgun (WGS) entry which is preliminary data.</text>
</comment>
<organism evidence="9 10">
    <name type="scientific">Meganyctiphanes norvegica</name>
    <name type="common">Northern krill</name>
    <name type="synonym">Thysanopoda norvegica</name>
    <dbReference type="NCBI Taxonomy" id="48144"/>
    <lineage>
        <taxon>Eukaryota</taxon>
        <taxon>Metazoa</taxon>
        <taxon>Ecdysozoa</taxon>
        <taxon>Arthropoda</taxon>
        <taxon>Crustacea</taxon>
        <taxon>Multicrustacea</taxon>
        <taxon>Malacostraca</taxon>
        <taxon>Eumalacostraca</taxon>
        <taxon>Eucarida</taxon>
        <taxon>Euphausiacea</taxon>
        <taxon>Euphausiidae</taxon>
        <taxon>Meganyctiphanes</taxon>
    </lineage>
</organism>
<dbReference type="InterPro" id="IPR036322">
    <property type="entry name" value="WD40_repeat_dom_sf"/>
</dbReference>
<feature type="compositionally biased region" description="Basic and acidic residues" evidence="8">
    <location>
        <begin position="1"/>
        <end position="15"/>
    </location>
</feature>
<gene>
    <name evidence="9" type="ORF">MNOR_LOCUS16292</name>
</gene>
<evidence type="ECO:0000256" key="2">
    <source>
        <dbReference type="ARBA" id="ARBA00022490"/>
    </source>
</evidence>
<dbReference type="PROSITE" id="PS00678">
    <property type="entry name" value="WD_REPEATS_1"/>
    <property type="match status" value="1"/>
</dbReference>
<dbReference type="InterPro" id="IPR001680">
    <property type="entry name" value="WD40_rpt"/>
</dbReference>
<evidence type="ECO:0000256" key="1">
    <source>
        <dbReference type="ARBA" id="ARBA00004496"/>
    </source>
</evidence>
<keyword evidence="4" id="KW-0677">Repeat</keyword>
<dbReference type="InterPro" id="IPR051179">
    <property type="entry name" value="WD_repeat_multifunction"/>
</dbReference>
<dbReference type="PROSITE" id="PS50082">
    <property type="entry name" value="WD_REPEATS_2"/>
    <property type="match status" value="5"/>
</dbReference>
<reference evidence="9 10" key="1">
    <citation type="submission" date="2024-05" db="EMBL/GenBank/DDBJ databases">
        <authorList>
            <person name="Wallberg A."/>
        </authorList>
    </citation>
    <scope>NUCLEOTIDE SEQUENCE [LARGE SCALE GENOMIC DNA]</scope>
</reference>
<dbReference type="Gene3D" id="2.130.10.10">
    <property type="entry name" value="YVTN repeat-like/Quinoprotein amine dehydrogenase"/>
    <property type="match status" value="1"/>
</dbReference>
<feature type="repeat" description="WD" evidence="7">
    <location>
        <begin position="79"/>
        <end position="119"/>
    </location>
</feature>
<proteinExistence type="predicted"/>
<feature type="region of interest" description="Disordered" evidence="8">
    <location>
        <begin position="1"/>
        <end position="22"/>
    </location>
</feature>
<evidence type="ECO:0000256" key="5">
    <source>
        <dbReference type="ARBA" id="ARBA00059273"/>
    </source>
</evidence>
<dbReference type="PANTHER" id="PTHR19857:SF8">
    <property type="entry name" value="ANGIO-ASSOCIATED MIGRATORY CELL PROTEIN"/>
    <property type="match status" value="1"/>
</dbReference>
<dbReference type="EMBL" id="CAXKWB010010613">
    <property type="protein sequence ID" value="CAL4098661.1"/>
    <property type="molecule type" value="Genomic_DNA"/>
</dbReference>
<dbReference type="InterPro" id="IPR018391">
    <property type="entry name" value="PQQ_b-propeller_rpt"/>
</dbReference>
<dbReference type="SMART" id="SM00564">
    <property type="entry name" value="PQQ"/>
    <property type="match status" value="3"/>
</dbReference>
<dbReference type="Pfam" id="PF00400">
    <property type="entry name" value="WD40"/>
    <property type="match status" value="5"/>
</dbReference>
<evidence type="ECO:0000256" key="7">
    <source>
        <dbReference type="PROSITE-ProRule" id="PRU00221"/>
    </source>
</evidence>
<feature type="repeat" description="WD" evidence="7">
    <location>
        <begin position="357"/>
        <end position="388"/>
    </location>
</feature>
<dbReference type="InterPro" id="IPR019775">
    <property type="entry name" value="WD40_repeat_CS"/>
</dbReference>
<sequence>MRDNTPPRSPSHDEFDNNDDDAFNINDIIEVIDLDDNTNLEDVADQLIAAAGGEGEDEEEMDEDEDSENDVTEMAKKVFLDHKGSIFDVAVSPSNLAVTGGEDDLAHVWEINTGNKVFTCTGHKDSVTCVDFNHDGSLLATGDMAGYIQVWNVSSQSKIWEFETGDLNWMKWHHASNVLLSGTNEGELWMWLIPQGNTRTFPNYGVATNNGGLMKDGKRAVLGYDDGSVRVFDLKTTELAHQFSAGLAQDSAITSLATHENNTLIIAGSLDGSARIYNANNGKVVGTLNCQVNLPSESEGMSNMEETPSHTVEVVGFCPTLPNIAVTGTLAGFISIWDINTQQSRHVIAQGCGSSQLAWHPTEPILFTAGLDGAVRAYDVRSGQALEKYTGHRQSILAIDVTKDGTALVSTSDDGTARVFSLVS</sequence>
<comment type="subcellular location">
    <subcellularLocation>
        <location evidence="1">Cytoplasm</location>
    </subcellularLocation>
</comment>
<evidence type="ECO:0000313" key="9">
    <source>
        <dbReference type="EMBL" id="CAL4098661.1"/>
    </source>
</evidence>
<dbReference type="SMART" id="SM00320">
    <property type="entry name" value="WD40"/>
    <property type="match status" value="8"/>
</dbReference>
<feature type="repeat" description="WD" evidence="7">
    <location>
        <begin position="389"/>
        <end position="424"/>
    </location>
</feature>
<comment type="function">
    <text evidence="5">Plays a role in angiogenesis and cell migration. In smooth muscle cell migration, may act through the RhoA pathway.</text>
</comment>
<dbReference type="InterPro" id="IPR015943">
    <property type="entry name" value="WD40/YVTN_repeat-like_dom_sf"/>
</dbReference>
<evidence type="ECO:0000256" key="3">
    <source>
        <dbReference type="ARBA" id="ARBA00022574"/>
    </source>
</evidence>
<evidence type="ECO:0000256" key="4">
    <source>
        <dbReference type="ARBA" id="ARBA00022737"/>
    </source>
</evidence>
<dbReference type="AlphaFoldDB" id="A0AAV2QS85"/>